<evidence type="ECO:0000313" key="1">
    <source>
        <dbReference type="EMBL" id="UYP20086.1"/>
    </source>
</evidence>
<dbReference type="EMBL" id="CP107551">
    <property type="protein sequence ID" value="UYP20086.1"/>
    <property type="molecule type" value="Genomic_DNA"/>
</dbReference>
<reference evidence="1" key="1">
    <citation type="submission" date="2022-10" db="EMBL/GenBank/DDBJ databases">
        <title>Rhodococcus ferula Z13 complete genome.</title>
        <authorList>
            <person name="Long X."/>
            <person name="Zang M."/>
        </authorList>
    </citation>
    <scope>NUCLEOTIDE SEQUENCE</scope>
    <source>
        <strain evidence="1">Z13</strain>
    </source>
</reference>
<sequence length="138" mass="14704">MRRGGRGSGWGHEAWEDENRYDSDNYADEYYTNEYYDDGYAEPPRRAGVLVRAGRVVSGVVCGAVLVLTVAVCVAQYLADGRGFPGPGTTSVASHVAGTVVAVAAQVTADRRRGASSLVASAVVIFTASILMLTQWWG</sequence>
<proteinExistence type="predicted"/>
<accession>A0ACD4DJC9</accession>
<evidence type="ECO:0000313" key="2">
    <source>
        <dbReference type="Proteomes" id="UP001156484"/>
    </source>
</evidence>
<organism evidence="1 2">
    <name type="scientific">Rhodococcus sacchari</name>
    <dbReference type="NCBI Taxonomy" id="2962047"/>
    <lineage>
        <taxon>Bacteria</taxon>
        <taxon>Bacillati</taxon>
        <taxon>Actinomycetota</taxon>
        <taxon>Actinomycetes</taxon>
        <taxon>Mycobacteriales</taxon>
        <taxon>Nocardiaceae</taxon>
        <taxon>Rhodococcus</taxon>
    </lineage>
</organism>
<dbReference type="Proteomes" id="UP001156484">
    <property type="component" value="Chromosome"/>
</dbReference>
<name>A0ACD4DJC9_9NOCA</name>
<keyword evidence="2" id="KW-1185">Reference proteome</keyword>
<protein>
    <submittedName>
        <fullName evidence="1">Uncharacterized protein</fullName>
    </submittedName>
</protein>
<gene>
    <name evidence="1" type="ORF">OED52_05955</name>
</gene>